<evidence type="ECO:0000256" key="1">
    <source>
        <dbReference type="SAM" id="MobiDB-lite"/>
    </source>
</evidence>
<dbReference type="Pfam" id="PF09102">
    <property type="entry name" value="Exotox-A_target"/>
    <property type="match status" value="1"/>
</dbReference>
<dbReference type="InterPro" id="IPR015186">
    <property type="entry name" value="Exotox-A_middle_dom"/>
</dbReference>
<evidence type="ECO:0000259" key="2">
    <source>
        <dbReference type="Pfam" id="PF09102"/>
    </source>
</evidence>
<dbReference type="Proteomes" id="UP000070255">
    <property type="component" value="Unassembled WGS sequence"/>
</dbReference>
<feature type="region of interest" description="Disordered" evidence="1">
    <location>
        <begin position="470"/>
        <end position="502"/>
    </location>
</feature>
<organism evidence="3 4">
    <name type="scientific">Burkholderia savannae</name>
    <dbReference type="NCBI Taxonomy" id="1637837"/>
    <lineage>
        <taxon>Bacteria</taxon>
        <taxon>Pseudomonadati</taxon>
        <taxon>Pseudomonadota</taxon>
        <taxon>Betaproteobacteria</taxon>
        <taxon>Burkholderiales</taxon>
        <taxon>Burkholderiaceae</taxon>
        <taxon>Burkholderia</taxon>
        <taxon>pseudomallei group</taxon>
    </lineage>
</organism>
<name>A0ABR5TAF1_9BURK</name>
<sequence>MLVSWLCYFPSVSLAQAASGELADRRVNEFKYFNIDKIYGRAQKPDEIRSFHLTFEGSRNRVYSTELNEHLIASFVDGTATIVQQSRTTPKKMTVLYSNRLSDKTAFVSVAFELTPGHGAALQVVETDRNHNFVDGSPIYRLPSRAEDDPAASDASDQVRVTNRPQFGGPLTIERVSFATRANEDLRARRSVHAYQLECVLPILAIANYVLNRPCDLIKSALSHFDGDRPLKKVAASPAPVAAGLEWRLHSLTSVGSKNPYAGYAASIACKAPLQFAFSSRKPRGPETSDCVFMVMDVITPYLILNHYDFDRAHFDRIIQNVVNTGSSGLAGANSLAEQQLVSAVNAVQARTRENMARISRAFHDASRLNASTISFASTEVGTVDANSANDTLPPVPEPSTSGQATRAVGQFELNLADLTLERFRQLHPEVRPRIRAGNQWVQGNASFAVDVLPNPSPSQIAEVQSTLSQWYPSDSDSNSSSDSDSSDSSGPIAISNTPIGTGALLRSGRTIASSMSDELDERNPGTVIVIARYQNRPVSILMGNVNTDVREASIPYSVSNPDSLRTPYSNAAVRGGGQRTLQRFIEYNLERGIRLISTDAVTEVSAQVKRKFGFKHEDEL</sequence>
<dbReference type="EMBL" id="LNJQ01000001">
    <property type="protein sequence ID" value="KWZ41976.1"/>
    <property type="molecule type" value="Genomic_DNA"/>
</dbReference>
<gene>
    <name evidence="3" type="ORF">WS72_03175</name>
</gene>
<protein>
    <recommendedName>
        <fullName evidence="2">Exotoxin A middle domain-containing protein</fullName>
    </recommendedName>
</protein>
<proteinExistence type="predicted"/>
<accession>A0ABR5TAF1</accession>
<comment type="caution">
    <text evidence="3">The sequence shown here is derived from an EMBL/GenBank/DDBJ whole genome shotgun (WGS) entry which is preliminary data.</text>
</comment>
<reference evidence="3 4" key="1">
    <citation type="submission" date="2015-11" db="EMBL/GenBank/DDBJ databases">
        <authorList>
            <person name="Sahl J."/>
            <person name="Wagner D."/>
            <person name="Keim P."/>
        </authorList>
    </citation>
    <scope>NUCLEOTIDE SEQUENCE [LARGE SCALE GENOMIC DNA]</scope>
    <source>
        <strain evidence="3 4">BDU18</strain>
    </source>
</reference>
<evidence type="ECO:0000313" key="4">
    <source>
        <dbReference type="Proteomes" id="UP000070255"/>
    </source>
</evidence>
<keyword evidence="4" id="KW-1185">Reference proteome</keyword>
<evidence type="ECO:0000313" key="3">
    <source>
        <dbReference type="EMBL" id="KWZ41976.1"/>
    </source>
</evidence>
<feature type="compositionally biased region" description="Low complexity" evidence="1">
    <location>
        <begin position="474"/>
        <end position="490"/>
    </location>
</feature>
<feature type="domain" description="Exotoxin A middle" evidence="2">
    <location>
        <begin position="261"/>
        <end position="359"/>
    </location>
</feature>